<dbReference type="AlphaFoldDB" id="A0A833DZJ4"/>
<reference evidence="1" key="1">
    <citation type="journal article" date="2020" name="ISME J.">
        <title>Gammaproteobacteria mediating utilization of methyl-, sulfur- and petroleum organic compounds in deep ocean hydrothermal plumes.</title>
        <authorList>
            <person name="Zhou Z."/>
            <person name="Liu Y."/>
            <person name="Pan J."/>
            <person name="Cron B.R."/>
            <person name="Toner B.M."/>
            <person name="Anantharaman K."/>
            <person name="Breier J.A."/>
            <person name="Dick G.J."/>
            <person name="Li M."/>
        </authorList>
    </citation>
    <scope>NUCLEOTIDE SEQUENCE</scope>
    <source>
        <strain evidence="1">SZUA-1453</strain>
    </source>
</reference>
<name>A0A833DZJ4_9EURY</name>
<sequence>MKIMIDGVFYTKEKIDFKKILEEIVKILGEDVVVRSLEFPEVGMIVGDTYYYRCGFCLDKEVEYKPEERELKEIEEKIKRLFPRDTIVYTLKCELYQE</sequence>
<evidence type="ECO:0000313" key="1">
    <source>
        <dbReference type="EMBL" id="HIP83927.1"/>
    </source>
</evidence>
<protein>
    <submittedName>
        <fullName evidence="1">Uncharacterized protein</fullName>
    </submittedName>
</protein>
<organism evidence="1 2">
    <name type="scientific">Methanothermococcus okinawensis</name>
    <dbReference type="NCBI Taxonomy" id="155863"/>
    <lineage>
        <taxon>Archaea</taxon>
        <taxon>Methanobacteriati</taxon>
        <taxon>Methanobacteriota</taxon>
        <taxon>Methanomada group</taxon>
        <taxon>Methanococci</taxon>
        <taxon>Methanococcales</taxon>
        <taxon>Methanococcaceae</taxon>
        <taxon>Methanothermococcus</taxon>
    </lineage>
</organism>
<dbReference type="EMBL" id="DQUI01000011">
    <property type="protein sequence ID" value="HIP83927.1"/>
    <property type="molecule type" value="Genomic_DNA"/>
</dbReference>
<proteinExistence type="predicted"/>
<gene>
    <name evidence="1" type="ORF">EYH15_00300</name>
</gene>
<accession>A0A833DZJ4</accession>
<evidence type="ECO:0000313" key="2">
    <source>
        <dbReference type="Proteomes" id="UP000643554"/>
    </source>
</evidence>
<dbReference type="Proteomes" id="UP000643554">
    <property type="component" value="Unassembled WGS sequence"/>
</dbReference>
<comment type="caution">
    <text evidence="1">The sequence shown here is derived from an EMBL/GenBank/DDBJ whole genome shotgun (WGS) entry which is preliminary data.</text>
</comment>